<comment type="function">
    <text evidence="5">One of two assembly initiator proteins, it binds directly to the 5'-end of the 23S rRNA, where it nucleates assembly of the 50S subunit.</text>
</comment>
<dbReference type="InterPro" id="IPR003256">
    <property type="entry name" value="Ribosomal_uL24"/>
</dbReference>
<dbReference type="SMART" id="SM00739">
    <property type="entry name" value="KOW"/>
    <property type="match status" value="1"/>
</dbReference>
<evidence type="ECO:0000313" key="8">
    <source>
        <dbReference type="Proteomes" id="UP000034682"/>
    </source>
</evidence>
<dbReference type="InterPro" id="IPR008991">
    <property type="entry name" value="Translation_prot_SH3-like_sf"/>
</dbReference>
<gene>
    <name evidence="5" type="primary">rplX</name>
    <name evidence="7" type="ORF">UY02_C0013G0022</name>
</gene>
<dbReference type="InterPro" id="IPR057264">
    <property type="entry name" value="Ribosomal_uL24_C"/>
</dbReference>
<evidence type="ECO:0000256" key="1">
    <source>
        <dbReference type="ARBA" id="ARBA00010618"/>
    </source>
</evidence>
<dbReference type="SUPFAM" id="SSF50104">
    <property type="entry name" value="Translation proteins SH3-like domain"/>
    <property type="match status" value="1"/>
</dbReference>
<keyword evidence="2 5" id="KW-0689">Ribosomal protein</keyword>
<organism evidence="7 8">
    <name type="scientific">Candidatus Giovannonibacteria bacterium GW2011_GWB1_47_6b</name>
    <dbReference type="NCBI Taxonomy" id="1618655"/>
    <lineage>
        <taxon>Bacteria</taxon>
        <taxon>Candidatus Giovannoniibacteriota</taxon>
    </lineage>
</organism>
<dbReference type="AlphaFoldDB" id="A0A0G1T4L4"/>
<dbReference type="HAMAP" id="MF_01326_B">
    <property type="entry name" value="Ribosomal_uL24_B"/>
    <property type="match status" value="1"/>
</dbReference>
<dbReference type="Pfam" id="PF17136">
    <property type="entry name" value="ribosomal_L24"/>
    <property type="match status" value="1"/>
</dbReference>
<dbReference type="GO" id="GO:0006412">
    <property type="term" value="P:translation"/>
    <property type="evidence" value="ECO:0007669"/>
    <property type="project" value="UniProtKB-UniRule"/>
</dbReference>
<keyword evidence="5" id="KW-0694">RNA-binding</keyword>
<dbReference type="Gene3D" id="2.30.30.30">
    <property type="match status" value="1"/>
</dbReference>
<evidence type="ECO:0000259" key="6">
    <source>
        <dbReference type="SMART" id="SM00739"/>
    </source>
</evidence>
<comment type="caution">
    <text evidence="7">The sequence shown here is derived from an EMBL/GenBank/DDBJ whole genome shotgun (WGS) entry which is preliminary data.</text>
</comment>
<evidence type="ECO:0000256" key="5">
    <source>
        <dbReference type="HAMAP-Rule" id="MF_01326"/>
    </source>
</evidence>
<dbReference type="NCBIfam" id="TIGR01079">
    <property type="entry name" value="rplX_bact"/>
    <property type="match status" value="1"/>
</dbReference>
<evidence type="ECO:0000256" key="4">
    <source>
        <dbReference type="ARBA" id="ARBA00035206"/>
    </source>
</evidence>
<dbReference type="PANTHER" id="PTHR12903">
    <property type="entry name" value="MITOCHONDRIAL RIBOSOMAL PROTEIN L24"/>
    <property type="match status" value="1"/>
</dbReference>
<dbReference type="InterPro" id="IPR005824">
    <property type="entry name" value="KOW"/>
</dbReference>
<dbReference type="Proteomes" id="UP000034682">
    <property type="component" value="Unassembled WGS sequence"/>
</dbReference>
<reference evidence="7 8" key="1">
    <citation type="journal article" date="2015" name="Nature">
        <title>rRNA introns, odd ribosomes, and small enigmatic genomes across a large radiation of phyla.</title>
        <authorList>
            <person name="Brown C.T."/>
            <person name="Hug L.A."/>
            <person name="Thomas B.C."/>
            <person name="Sharon I."/>
            <person name="Castelle C.J."/>
            <person name="Singh A."/>
            <person name="Wilkins M.J."/>
            <person name="Williams K.H."/>
            <person name="Banfield J.F."/>
        </authorList>
    </citation>
    <scope>NUCLEOTIDE SEQUENCE [LARGE SCALE GENOMIC DNA]</scope>
</reference>
<evidence type="ECO:0000256" key="2">
    <source>
        <dbReference type="ARBA" id="ARBA00022980"/>
    </source>
</evidence>
<proteinExistence type="inferred from homology"/>
<dbReference type="InterPro" id="IPR041988">
    <property type="entry name" value="Ribosomal_uL24_KOW"/>
</dbReference>
<comment type="function">
    <text evidence="5">One of the proteins that surrounds the polypeptide exit tunnel on the outside of the subunit.</text>
</comment>
<sequence length="103" mass="11641">MKIHKGDTVQIISGKDNGKTGKVLGVNVRENTVLIEGQNLFKKHSRPKKQGEKGQIITLPRPLYISKVMLFCPNCKKATRIAYKVNEQSKTKSRQCKKCNTEI</sequence>
<dbReference type="GO" id="GO:0005840">
    <property type="term" value="C:ribosome"/>
    <property type="evidence" value="ECO:0007669"/>
    <property type="project" value="UniProtKB-KW"/>
</dbReference>
<accession>A0A0G1T4L4</accession>
<keyword evidence="3 5" id="KW-0687">Ribonucleoprotein</keyword>
<dbReference type="Pfam" id="PF00467">
    <property type="entry name" value="KOW"/>
    <property type="match status" value="1"/>
</dbReference>
<feature type="domain" description="KOW" evidence="6">
    <location>
        <begin position="2"/>
        <end position="29"/>
    </location>
</feature>
<keyword evidence="5" id="KW-0699">rRNA-binding</keyword>
<evidence type="ECO:0000256" key="3">
    <source>
        <dbReference type="ARBA" id="ARBA00023274"/>
    </source>
</evidence>
<dbReference type="CDD" id="cd06089">
    <property type="entry name" value="KOW_RPL26"/>
    <property type="match status" value="1"/>
</dbReference>
<comment type="subunit">
    <text evidence="5">Part of the 50S ribosomal subunit.</text>
</comment>
<dbReference type="EMBL" id="LCOK01000013">
    <property type="protein sequence ID" value="KKU76766.1"/>
    <property type="molecule type" value="Genomic_DNA"/>
</dbReference>
<name>A0A0G1T4L4_9BACT</name>
<evidence type="ECO:0000313" key="7">
    <source>
        <dbReference type="EMBL" id="KKU76766.1"/>
    </source>
</evidence>
<comment type="similarity">
    <text evidence="1 5">Belongs to the universal ribosomal protein uL24 family.</text>
</comment>
<dbReference type="GO" id="GO:0019843">
    <property type="term" value="F:rRNA binding"/>
    <property type="evidence" value="ECO:0007669"/>
    <property type="project" value="UniProtKB-UniRule"/>
</dbReference>
<dbReference type="GO" id="GO:0003735">
    <property type="term" value="F:structural constituent of ribosome"/>
    <property type="evidence" value="ECO:0007669"/>
    <property type="project" value="InterPro"/>
</dbReference>
<dbReference type="InterPro" id="IPR014722">
    <property type="entry name" value="Rib_uL2_dom2"/>
</dbReference>
<dbReference type="GO" id="GO:1990904">
    <property type="term" value="C:ribonucleoprotein complex"/>
    <property type="evidence" value="ECO:0007669"/>
    <property type="project" value="UniProtKB-KW"/>
</dbReference>
<protein>
    <recommendedName>
        <fullName evidence="4 5">Large ribosomal subunit protein uL24</fullName>
    </recommendedName>
</protein>